<dbReference type="InterPro" id="IPR004165">
    <property type="entry name" value="CoA_trans_fam_I"/>
</dbReference>
<reference evidence="2" key="1">
    <citation type="submission" date="2025-08" db="UniProtKB">
        <authorList>
            <consortium name="Ensembl"/>
        </authorList>
    </citation>
    <scope>IDENTIFICATION</scope>
</reference>
<dbReference type="Gene3D" id="3.40.1080.10">
    <property type="entry name" value="Glutaconate Coenzyme A-transferase"/>
    <property type="match status" value="1"/>
</dbReference>
<dbReference type="PANTHER" id="PTHR13707:SF23">
    <property type="entry name" value="SUCCINYL-COA:3-KETOACID-COENZYME A TRANSFERASE"/>
    <property type="match status" value="1"/>
</dbReference>
<dbReference type="Proteomes" id="UP000694428">
    <property type="component" value="Unplaced"/>
</dbReference>
<dbReference type="InterPro" id="IPR004163">
    <property type="entry name" value="CoA_transf_BS"/>
</dbReference>
<proteinExistence type="predicted"/>
<dbReference type="SUPFAM" id="SSF100950">
    <property type="entry name" value="NagB/RpiA/CoA transferase-like"/>
    <property type="match status" value="1"/>
</dbReference>
<evidence type="ECO:0000313" key="3">
    <source>
        <dbReference type="Proteomes" id="UP000694428"/>
    </source>
</evidence>
<dbReference type="Ensembl" id="ENSPSTT00000008830.1">
    <property type="protein sequence ID" value="ENSPSTP00000008414.1"/>
    <property type="gene ID" value="ENSPSTG00000005928.1"/>
</dbReference>
<name>A0A8C9F0K7_PAVCR</name>
<keyword evidence="3" id="KW-1185">Reference proteome</keyword>
<dbReference type="InterPro" id="IPR037171">
    <property type="entry name" value="NagB/RpiA_transferase-like"/>
</dbReference>
<dbReference type="PROSITE" id="PS01273">
    <property type="entry name" value="COA_TRANSF_1"/>
    <property type="match status" value="1"/>
</dbReference>
<feature type="region of interest" description="Disordered" evidence="1">
    <location>
        <begin position="1"/>
        <end position="101"/>
    </location>
</feature>
<feature type="compositionally biased region" description="Low complexity" evidence="1">
    <location>
        <begin position="37"/>
        <end position="54"/>
    </location>
</feature>
<protein>
    <submittedName>
        <fullName evidence="2">Uncharacterized protein</fullName>
    </submittedName>
</protein>
<reference evidence="2" key="2">
    <citation type="submission" date="2025-09" db="UniProtKB">
        <authorList>
            <consortium name="Ensembl"/>
        </authorList>
    </citation>
    <scope>IDENTIFICATION</scope>
</reference>
<organism evidence="2 3">
    <name type="scientific">Pavo cristatus</name>
    <name type="common">Indian peafowl</name>
    <name type="synonym">Blue peafowl</name>
    <dbReference type="NCBI Taxonomy" id="9049"/>
    <lineage>
        <taxon>Eukaryota</taxon>
        <taxon>Metazoa</taxon>
        <taxon>Chordata</taxon>
        <taxon>Craniata</taxon>
        <taxon>Vertebrata</taxon>
        <taxon>Euteleostomi</taxon>
        <taxon>Archelosauria</taxon>
        <taxon>Archosauria</taxon>
        <taxon>Dinosauria</taxon>
        <taxon>Saurischia</taxon>
        <taxon>Theropoda</taxon>
        <taxon>Coelurosauria</taxon>
        <taxon>Aves</taxon>
        <taxon>Neognathae</taxon>
        <taxon>Galloanserae</taxon>
        <taxon>Galliformes</taxon>
        <taxon>Phasianidae</taxon>
        <taxon>Phasianinae</taxon>
        <taxon>Pavo</taxon>
    </lineage>
</organism>
<evidence type="ECO:0000313" key="2">
    <source>
        <dbReference type="Ensembl" id="ENSPSTP00000008414.1"/>
    </source>
</evidence>
<sequence length="219" mass="22607">RCSLPPRAEPRGTPRFQGLPPAVHSRRQALGSGGASGALAAADRPAPAPSGRGPSPRHRPSASPASGAADVSGRRCRAPHPPSAHVTRSRRSQRAGSSARRWTAAASCSSLPAAPPLLLRDSHSAKMAAYKFLLPPLGRRILLPAARAWGAEAFGCYFSTSCHRNTKFYTDPVEAVKDIPNGATILVGGFGLCGIPENLIGGLLKTGVKGITAVSNNAG</sequence>
<dbReference type="AlphaFoldDB" id="A0A8C9F0K7"/>
<accession>A0A8C9F0K7</accession>
<evidence type="ECO:0000256" key="1">
    <source>
        <dbReference type="SAM" id="MobiDB-lite"/>
    </source>
</evidence>
<dbReference type="GO" id="GO:0008260">
    <property type="term" value="F:succinyl-CoA:3-oxo-acid CoA-transferase activity"/>
    <property type="evidence" value="ECO:0007669"/>
    <property type="project" value="TreeGrafter"/>
</dbReference>
<dbReference type="PANTHER" id="PTHR13707">
    <property type="entry name" value="KETOACID-COENZYME A TRANSFERASE"/>
    <property type="match status" value="1"/>
</dbReference>
<dbReference type="Pfam" id="PF01144">
    <property type="entry name" value="CoA_trans"/>
    <property type="match status" value="1"/>
</dbReference>
<dbReference type="GO" id="GO:0005739">
    <property type="term" value="C:mitochondrion"/>
    <property type="evidence" value="ECO:0007669"/>
    <property type="project" value="TreeGrafter"/>
</dbReference>